<feature type="compositionally biased region" description="Polar residues" evidence="1">
    <location>
        <begin position="68"/>
        <end position="78"/>
    </location>
</feature>
<dbReference type="AlphaFoldDB" id="A0A815N1I2"/>
<evidence type="ECO:0000313" key="4">
    <source>
        <dbReference type="Proteomes" id="UP000663829"/>
    </source>
</evidence>
<protein>
    <submittedName>
        <fullName evidence="2">Uncharacterized protein</fullName>
    </submittedName>
</protein>
<evidence type="ECO:0000313" key="3">
    <source>
        <dbReference type="EMBL" id="CAF4308236.1"/>
    </source>
</evidence>
<name>A0A815N1I2_9BILA</name>
<dbReference type="EMBL" id="CAJOBC010083876">
    <property type="protein sequence ID" value="CAF4308236.1"/>
    <property type="molecule type" value="Genomic_DNA"/>
</dbReference>
<reference evidence="2" key="1">
    <citation type="submission" date="2021-02" db="EMBL/GenBank/DDBJ databases">
        <authorList>
            <person name="Nowell W R."/>
        </authorList>
    </citation>
    <scope>NUCLEOTIDE SEQUENCE</scope>
</reference>
<accession>A0A815N1I2</accession>
<comment type="caution">
    <text evidence="2">The sequence shown here is derived from an EMBL/GenBank/DDBJ whole genome shotgun (WGS) entry which is preliminary data.</text>
</comment>
<sequence>MHKGAEFSKKKKVLIFKVIKFCDKEKSGEITIPVSNSNERVITMLGISEPSVTKLRYELHELERQKQEAQSLQQSKQVANEKDEIKSERHLRSRTKSDTASKHCQSSPSLAPAKRSHKRQRGHTGASTTSTQKIHPTTDRLLSELMKLDGFPIRSRATLWREMQKASSLNRPIKPSVWVCDGEGSDVRIAMVLENAPWHSCPTPETVAPKRAWRKGDIQEWLHVHKIVFRPHSGYPGGN</sequence>
<dbReference type="EMBL" id="CAJNOQ010018444">
    <property type="protein sequence ID" value="CAF1428820.1"/>
    <property type="molecule type" value="Genomic_DNA"/>
</dbReference>
<evidence type="ECO:0000313" key="2">
    <source>
        <dbReference type="EMBL" id="CAF1428820.1"/>
    </source>
</evidence>
<keyword evidence="4" id="KW-1185">Reference proteome</keyword>
<feature type="compositionally biased region" description="Polar residues" evidence="1">
    <location>
        <begin position="125"/>
        <end position="135"/>
    </location>
</feature>
<organism evidence="2 4">
    <name type="scientific">Didymodactylos carnosus</name>
    <dbReference type="NCBI Taxonomy" id="1234261"/>
    <lineage>
        <taxon>Eukaryota</taxon>
        <taxon>Metazoa</taxon>
        <taxon>Spiralia</taxon>
        <taxon>Gnathifera</taxon>
        <taxon>Rotifera</taxon>
        <taxon>Eurotatoria</taxon>
        <taxon>Bdelloidea</taxon>
        <taxon>Philodinida</taxon>
        <taxon>Philodinidae</taxon>
        <taxon>Didymodactylos</taxon>
    </lineage>
</organism>
<dbReference type="Proteomes" id="UP000663829">
    <property type="component" value="Unassembled WGS sequence"/>
</dbReference>
<proteinExistence type="predicted"/>
<dbReference type="Proteomes" id="UP000681722">
    <property type="component" value="Unassembled WGS sequence"/>
</dbReference>
<gene>
    <name evidence="2" type="ORF">GPM918_LOCUS33926</name>
    <name evidence="3" type="ORF">SRO942_LOCUS34620</name>
</gene>
<feature type="region of interest" description="Disordered" evidence="1">
    <location>
        <begin position="66"/>
        <end position="138"/>
    </location>
</feature>
<evidence type="ECO:0000256" key="1">
    <source>
        <dbReference type="SAM" id="MobiDB-lite"/>
    </source>
</evidence>
<feature type="compositionally biased region" description="Basic and acidic residues" evidence="1">
    <location>
        <begin position="79"/>
        <end position="101"/>
    </location>
</feature>